<dbReference type="EMBL" id="JANPWB010000010">
    <property type="protein sequence ID" value="KAJ1144455.1"/>
    <property type="molecule type" value="Genomic_DNA"/>
</dbReference>
<evidence type="ECO:0000313" key="3">
    <source>
        <dbReference type="Proteomes" id="UP001066276"/>
    </source>
</evidence>
<keyword evidence="3" id="KW-1185">Reference proteome</keyword>
<proteinExistence type="predicted"/>
<protein>
    <submittedName>
        <fullName evidence="2">Uncharacterized protein</fullName>
    </submittedName>
</protein>
<name>A0AAV7R1G1_PLEWA</name>
<feature type="non-terminal residue" evidence="2">
    <location>
        <position position="79"/>
    </location>
</feature>
<organism evidence="2 3">
    <name type="scientific">Pleurodeles waltl</name>
    <name type="common">Iberian ribbed newt</name>
    <dbReference type="NCBI Taxonomy" id="8319"/>
    <lineage>
        <taxon>Eukaryota</taxon>
        <taxon>Metazoa</taxon>
        <taxon>Chordata</taxon>
        <taxon>Craniata</taxon>
        <taxon>Vertebrata</taxon>
        <taxon>Euteleostomi</taxon>
        <taxon>Amphibia</taxon>
        <taxon>Batrachia</taxon>
        <taxon>Caudata</taxon>
        <taxon>Salamandroidea</taxon>
        <taxon>Salamandridae</taxon>
        <taxon>Pleurodelinae</taxon>
        <taxon>Pleurodeles</taxon>
    </lineage>
</organism>
<gene>
    <name evidence="2" type="ORF">NDU88_010753</name>
</gene>
<accession>A0AAV7R1G1</accession>
<dbReference type="Proteomes" id="UP001066276">
    <property type="component" value="Chromosome 6"/>
</dbReference>
<dbReference type="AlphaFoldDB" id="A0AAV7R1G1"/>
<evidence type="ECO:0000313" key="2">
    <source>
        <dbReference type="EMBL" id="KAJ1144455.1"/>
    </source>
</evidence>
<comment type="caution">
    <text evidence="2">The sequence shown here is derived from an EMBL/GenBank/DDBJ whole genome shotgun (WGS) entry which is preliminary data.</text>
</comment>
<reference evidence="2" key="1">
    <citation type="journal article" date="2022" name="bioRxiv">
        <title>Sequencing and chromosome-scale assembly of the giantPleurodeles waltlgenome.</title>
        <authorList>
            <person name="Brown T."/>
            <person name="Elewa A."/>
            <person name="Iarovenko S."/>
            <person name="Subramanian E."/>
            <person name="Araus A.J."/>
            <person name="Petzold A."/>
            <person name="Susuki M."/>
            <person name="Suzuki K.-i.T."/>
            <person name="Hayashi T."/>
            <person name="Toyoda A."/>
            <person name="Oliveira C."/>
            <person name="Osipova E."/>
            <person name="Leigh N.D."/>
            <person name="Simon A."/>
            <person name="Yun M.H."/>
        </authorList>
    </citation>
    <scope>NUCLEOTIDE SEQUENCE</scope>
    <source>
        <strain evidence="2">20211129_DDA</strain>
        <tissue evidence="2">Liver</tissue>
    </source>
</reference>
<evidence type="ECO:0000256" key="1">
    <source>
        <dbReference type="SAM" id="MobiDB-lite"/>
    </source>
</evidence>
<feature type="region of interest" description="Disordered" evidence="1">
    <location>
        <begin position="1"/>
        <end position="36"/>
    </location>
</feature>
<sequence length="79" mass="9166">MIKSFSDPVKQGLCQRKTHDRKQKFGLGKRSNQQVTKASNKEINVCFMDGRDSNRCYEHPDYIVPCEEQRNHAIGSKPR</sequence>